<dbReference type="AlphaFoldDB" id="A0A0L9ULP7"/>
<dbReference type="InterPro" id="IPR010666">
    <property type="entry name" value="Znf_GRF"/>
</dbReference>
<evidence type="ECO:0000256" key="2">
    <source>
        <dbReference type="ARBA" id="ARBA00022771"/>
    </source>
</evidence>
<evidence type="ECO:0000313" key="6">
    <source>
        <dbReference type="EMBL" id="KOM43631.1"/>
    </source>
</evidence>
<reference evidence="7" key="1">
    <citation type="journal article" date="2015" name="Proc. Natl. Acad. Sci. U.S.A.">
        <title>Genome sequencing of adzuki bean (Vigna angularis) provides insight into high starch and low fat accumulation and domestication.</title>
        <authorList>
            <person name="Yang K."/>
            <person name="Tian Z."/>
            <person name="Chen C."/>
            <person name="Luo L."/>
            <person name="Zhao B."/>
            <person name="Wang Z."/>
            <person name="Yu L."/>
            <person name="Li Y."/>
            <person name="Sun Y."/>
            <person name="Li W."/>
            <person name="Chen Y."/>
            <person name="Li Y."/>
            <person name="Zhang Y."/>
            <person name="Ai D."/>
            <person name="Zhao J."/>
            <person name="Shang C."/>
            <person name="Ma Y."/>
            <person name="Wu B."/>
            <person name="Wang M."/>
            <person name="Gao L."/>
            <person name="Sun D."/>
            <person name="Zhang P."/>
            <person name="Guo F."/>
            <person name="Wang W."/>
            <person name="Li Y."/>
            <person name="Wang J."/>
            <person name="Varshney R.K."/>
            <person name="Wang J."/>
            <person name="Ling H.Q."/>
            <person name="Wan P."/>
        </authorList>
    </citation>
    <scope>NUCLEOTIDE SEQUENCE</scope>
    <source>
        <strain evidence="7">cv. Jingnong 6</strain>
    </source>
</reference>
<feature type="domain" description="GRF-type" evidence="5">
    <location>
        <begin position="37"/>
        <end position="82"/>
    </location>
</feature>
<dbReference type="PANTHER" id="PTHR33248">
    <property type="entry name" value="ZINC ION-BINDING PROTEIN"/>
    <property type="match status" value="1"/>
</dbReference>
<dbReference type="Proteomes" id="UP000053144">
    <property type="component" value="Chromosome 5"/>
</dbReference>
<keyword evidence="1" id="KW-0479">Metal-binding</keyword>
<dbReference type="GO" id="GO:0008270">
    <property type="term" value="F:zinc ion binding"/>
    <property type="evidence" value="ECO:0007669"/>
    <property type="project" value="UniProtKB-KW"/>
</dbReference>
<evidence type="ECO:0000256" key="4">
    <source>
        <dbReference type="PROSITE-ProRule" id="PRU01343"/>
    </source>
</evidence>
<dbReference type="Gramene" id="KOM43631">
    <property type="protein sequence ID" value="KOM43631"/>
    <property type="gene ID" value="LR48_Vigan05g123600"/>
</dbReference>
<keyword evidence="3" id="KW-0862">Zinc</keyword>
<name>A0A0L9ULP7_PHAAN</name>
<evidence type="ECO:0000256" key="1">
    <source>
        <dbReference type="ARBA" id="ARBA00022723"/>
    </source>
</evidence>
<dbReference type="Pfam" id="PF06839">
    <property type="entry name" value="Zn_ribbon_GRF"/>
    <property type="match status" value="1"/>
</dbReference>
<organism evidence="6 7">
    <name type="scientific">Phaseolus angularis</name>
    <name type="common">Azuki bean</name>
    <name type="synonym">Vigna angularis</name>
    <dbReference type="NCBI Taxonomy" id="3914"/>
    <lineage>
        <taxon>Eukaryota</taxon>
        <taxon>Viridiplantae</taxon>
        <taxon>Streptophyta</taxon>
        <taxon>Embryophyta</taxon>
        <taxon>Tracheophyta</taxon>
        <taxon>Spermatophyta</taxon>
        <taxon>Magnoliopsida</taxon>
        <taxon>eudicotyledons</taxon>
        <taxon>Gunneridae</taxon>
        <taxon>Pentapetalae</taxon>
        <taxon>rosids</taxon>
        <taxon>fabids</taxon>
        <taxon>Fabales</taxon>
        <taxon>Fabaceae</taxon>
        <taxon>Papilionoideae</taxon>
        <taxon>50 kb inversion clade</taxon>
        <taxon>NPAAA clade</taxon>
        <taxon>indigoferoid/millettioid clade</taxon>
        <taxon>Phaseoleae</taxon>
        <taxon>Vigna</taxon>
    </lineage>
</organism>
<evidence type="ECO:0000256" key="3">
    <source>
        <dbReference type="ARBA" id="ARBA00022833"/>
    </source>
</evidence>
<gene>
    <name evidence="6" type="ORF">LR48_Vigan05g123600</name>
</gene>
<dbReference type="EMBL" id="CM003375">
    <property type="protein sequence ID" value="KOM43631.1"/>
    <property type="molecule type" value="Genomic_DNA"/>
</dbReference>
<dbReference type="PROSITE" id="PS51999">
    <property type="entry name" value="ZF_GRF"/>
    <property type="match status" value="1"/>
</dbReference>
<keyword evidence="2 4" id="KW-0863">Zinc-finger</keyword>
<proteinExistence type="predicted"/>
<accession>A0A0L9ULP7</accession>
<sequence length="133" mass="15116">MRNGESNAEFTFNLFFDFQWLAEWRAHVVFRGVSPLCLCGEKTVVRTVGTAKNIGKQFWGCPKYKNGHENGGCNFFKWCCDDGNERWYTNLKWEGKNECLSKTEEMGGVANMVIDLKNSVKRDAEAGVEWSGG</sequence>
<protein>
    <recommendedName>
        <fullName evidence="5">GRF-type domain-containing protein</fullName>
    </recommendedName>
</protein>
<evidence type="ECO:0000259" key="5">
    <source>
        <dbReference type="PROSITE" id="PS51999"/>
    </source>
</evidence>
<evidence type="ECO:0000313" key="7">
    <source>
        <dbReference type="Proteomes" id="UP000053144"/>
    </source>
</evidence>